<feature type="compositionally biased region" description="Polar residues" evidence="17">
    <location>
        <begin position="1585"/>
        <end position="1594"/>
    </location>
</feature>
<evidence type="ECO:0000256" key="5">
    <source>
        <dbReference type="ARBA" id="ARBA00022741"/>
    </source>
</evidence>
<feature type="binding site" evidence="14">
    <location>
        <position position="826"/>
    </location>
    <ligand>
        <name>ATP</name>
        <dbReference type="ChEBI" id="CHEBI:30616"/>
    </ligand>
</feature>
<dbReference type="InterPro" id="IPR006539">
    <property type="entry name" value="P-type_ATPase_IV"/>
</dbReference>
<dbReference type="EMBL" id="ML121527">
    <property type="protein sequence ID" value="RPB29892.1"/>
    <property type="molecule type" value="Genomic_DNA"/>
</dbReference>
<dbReference type="OrthoDB" id="377733at2759"/>
<feature type="transmembrane region" description="Helical" evidence="16">
    <location>
        <begin position="545"/>
        <end position="567"/>
    </location>
</feature>
<feature type="transmembrane region" description="Helical" evidence="16">
    <location>
        <begin position="502"/>
        <end position="525"/>
    </location>
</feature>
<evidence type="ECO:0000259" key="18">
    <source>
        <dbReference type="Pfam" id="PF16209"/>
    </source>
</evidence>
<dbReference type="EC" id="7.6.2.1" evidence="16"/>
<dbReference type="InterPro" id="IPR032630">
    <property type="entry name" value="P_typ_ATPase_c"/>
</dbReference>
<feature type="domain" description="P-type ATPase C-terminal" evidence="19">
    <location>
        <begin position="1232"/>
        <end position="1482"/>
    </location>
</feature>
<feature type="compositionally biased region" description="Polar residues" evidence="17">
    <location>
        <begin position="930"/>
        <end position="942"/>
    </location>
</feature>
<evidence type="ECO:0000256" key="7">
    <source>
        <dbReference type="ARBA" id="ARBA00022842"/>
    </source>
</evidence>
<evidence type="ECO:0000256" key="13">
    <source>
        <dbReference type="PIRSR" id="PIRSR606539-1"/>
    </source>
</evidence>
<feature type="binding site" evidence="14">
    <location>
        <position position="778"/>
    </location>
    <ligand>
        <name>ATP</name>
        <dbReference type="ChEBI" id="CHEBI:30616"/>
    </ligand>
</feature>
<evidence type="ECO:0000256" key="1">
    <source>
        <dbReference type="ARBA" id="ARBA00004141"/>
    </source>
</evidence>
<feature type="transmembrane region" description="Helical" evidence="16">
    <location>
        <begin position="1345"/>
        <end position="1364"/>
    </location>
</feature>
<proteinExistence type="inferred from homology"/>
<feature type="compositionally biased region" description="Polar residues" evidence="17">
    <location>
        <begin position="28"/>
        <end position="38"/>
    </location>
</feature>
<feature type="active site" description="4-aspartylphosphate intermediate" evidence="13">
    <location>
        <position position="615"/>
    </location>
</feature>
<evidence type="ECO:0000259" key="19">
    <source>
        <dbReference type="Pfam" id="PF16212"/>
    </source>
</evidence>
<feature type="region of interest" description="Disordered" evidence="17">
    <location>
        <begin position="654"/>
        <end position="719"/>
    </location>
</feature>
<feature type="transmembrane region" description="Helical" evidence="16">
    <location>
        <begin position="295"/>
        <end position="314"/>
    </location>
</feature>
<comment type="catalytic activity">
    <reaction evidence="12">
        <text>a 1,2-diacyl-sn-glycero-3-phosphoethanolamine(out) + ATP + H2O = a 1,2-diacyl-sn-glycero-3-phosphoethanolamine(in) + ADP + phosphate + H(+)</text>
        <dbReference type="Rhea" id="RHEA:66132"/>
        <dbReference type="ChEBI" id="CHEBI:15377"/>
        <dbReference type="ChEBI" id="CHEBI:15378"/>
        <dbReference type="ChEBI" id="CHEBI:30616"/>
        <dbReference type="ChEBI" id="CHEBI:43474"/>
        <dbReference type="ChEBI" id="CHEBI:64612"/>
        <dbReference type="ChEBI" id="CHEBI:456216"/>
    </reaction>
    <physiologicalReaction direction="left-to-right" evidence="12">
        <dbReference type="Rhea" id="RHEA:66133"/>
    </physiologicalReaction>
</comment>
<feature type="transmembrane region" description="Helical" evidence="16">
    <location>
        <begin position="1408"/>
        <end position="1432"/>
    </location>
</feature>
<comment type="subcellular location">
    <subcellularLocation>
        <location evidence="1 16">Membrane</location>
        <topology evidence="1 16">Multi-pass membrane protein</topology>
    </subcellularLocation>
</comment>
<feature type="region of interest" description="Disordered" evidence="17">
    <location>
        <begin position="929"/>
        <end position="953"/>
    </location>
</feature>
<keyword evidence="5 14" id="KW-0547">Nucleotide-binding</keyword>
<dbReference type="PROSITE" id="PS00154">
    <property type="entry name" value="ATPASE_E1_E2"/>
    <property type="match status" value="1"/>
</dbReference>
<dbReference type="Gene3D" id="2.70.150.10">
    <property type="entry name" value="Calcium-transporting ATPase, cytoplasmic transduction domain A"/>
    <property type="match status" value="1"/>
</dbReference>
<protein>
    <recommendedName>
        <fullName evidence="16">Phospholipid-transporting ATPase</fullName>
        <ecNumber evidence="16">7.6.2.1</ecNumber>
    </recommendedName>
</protein>
<dbReference type="PRINTS" id="PR00119">
    <property type="entry name" value="CATATPASE"/>
</dbReference>
<evidence type="ECO:0000256" key="9">
    <source>
        <dbReference type="ARBA" id="ARBA00022989"/>
    </source>
</evidence>
<dbReference type="Proteomes" id="UP000267821">
    <property type="component" value="Unassembled WGS sequence"/>
</dbReference>
<keyword evidence="21" id="KW-1185">Reference proteome</keyword>
<evidence type="ECO:0000256" key="12">
    <source>
        <dbReference type="ARBA" id="ARBA00049128"/>
    </source>
</evidence>
<dbReference type="GO" id="GO:0005524">
    <property type="term" value="F:ATP binding"/>
    <property type="evidence" value="ECO:0007669"/>
    <property type="project" value="UniProtKB-UniRule"/>
</dbReference>
<dbReference type="Gene3D" id="3.40.1110.10">
    <property type="entry name" value="Calcium-transporting ATPase, cytoplasmic domain N"/>
    <property type="match status" value="2"/>
</dbReference>
<keyword evidence="4 15" id="KW-0479">Metal-binding</keyword>
<accession>A0A3N4MCH2</accession>
<dbReference type="SUPFAM" id="SSF81653">
    <property type="entry name" value="Calcium ATPase, transduction domain A"/>
    <property type="match status" value="1"/>
</dbReference>
<feature type="binding site" evidence="14">
    <location>
        <position position="616"/>
    </location>
    <ligand>
        <name>ATP</name>
        <dbReference type="ChEBI" id="CHEBI:30616"/>
    </ligand>
</feature>
<feature type="binding site" evidence="14">
    <location>
        <position position="617"/>
    </location>
    <ligand>
        <name>ATP</name>
        <dbReference type="ChEBI" id="CHEBI:30616"/>
    </ligand>
</feature>
<dbReference type="GO" id="GO:0005802">
    <property type="term" value="C:trans-Golgi network"/>
    <property type="evidence" value="ECO:0007669"/>
    <property type="project" value="TreeGrafter"/>
</dbReference>
<dbReference type="GO" id="GO:0005886">
    <property type="term" value="C:plasma membrane"/>
    <property type="evidence" value="ECO:0007669"/>
    <property type="project" value="TreeGrafter"/>
</dbReference>
<evidence type="ECO:0000256" key="8">
    <source>
        <dbReference type="ARBA" id="ARBA00022967"/>
    </source>
</evidence>
<dbReference type="Pfam" id="PF08282">
    <property type="entry name" value="Hydrolase_3"/>
    <property type="match status" value="1"/>
</dbReference>
<dbReference type="Pfam" id="PF16209">
    <property type="entry name" value="PhoLip_ATPase_N"/>
    <property type="match status" value="1"/>
</dbReference>
<gene>
    <name evidence="20" type="ORF">L211DRAFT_832599</name>
</gene>
<feature type="compositionally biased region" description="Basic and acidic residues" evidence="17">
    <location>
        <begin position="1547"/>
        <end position="1557"/>
    </location>
</feature>
<evidence type="ECO:0000313" key="20">
    <source>
        <dbReference type="EMBL" id="RPB29892.1"/>
    </source>
</evidence>
<dbReference type="FunCoup" id="A0A3N4MCH2">
    <property type="interactions" value="19"/>
</dbReference>
<feature type="transmembrane region" description="Helical" evidence="16">
    <location>
        <begin position="1379"/>
        <end position="1396"/>
    </location>
</feature>
<evidence type="ECO:0000256" key="10">
    <source>
        <dbReference type="ARBA" id="ARBA00023136"/>
    </source>
</evidence>
<comment type="similarity">
    <text evidence="2 16">Belongs to the cation transport ATPase (P-type) (TC 3.A.3) family. Type IV subfamily.</text>
</comment>
<dbReference type="GO" id="GO:0032456">
    <property type="term" value="P:endocytic recycling"/>
    <property type="evidence" value="ECO:0007669"/>
    <property type="project" value="TreeGrafter"/>
</dbReference>
<dbReference type="GO" id="GO:0000287">
    <property type="term" value="F:magnesium ion binding"/>
    <property type="evidence" value="ECO:0007669"/>
    <property type="project" value="UniProtKB-UniRule"/>
</dbReference>
<feature type="binding site" evidence="14">
    <location>
        <position position="849"/>
    </location>
    <ligand>
        <name>ATP</name>
        <dbReference type="ChEBI" id="CHEBI:30616"/>
    </ligand>
</feature>
<evidence type="ECO:0000313" key="21">
    <source>
        <dbReference type="Proteomes" id="UP000267821"/>
    </source>
</evidence>
<dbReference type="NCBIfam" id="TIGR01652">
    <property type="entry name" value="ATPase-Plipid"/>
    <property type="match status" value="2"/>
</dbReference>
<dbReference type="GO" id="GO:0006892">
    <property type="term" value="P:post-Golgi vesicle-mediated transport"/>
    <property type="evidence" value="ECO:0007669"/>
    <property type="project" value="TreeGrafter"/>
</dbReference>
<dbReference type="NCBIfam" id="TIGR01494">
    <property type="entry name" value="ATPase_P-type"/>
    <property type="match status" value="1"/>
</dbReference>
<comment type="catalytic activity">
    <reaction evidence="11 16">
        <text>ATP + H2O + phospholipidSide 1 = ADP + phosphate + phospholipidSide 2.</text>
        <dbReference type="EC" id="7.6.2.1"/>
    </reaction>
</comment>
<feature type="binding site" evidence="14">
    <location>
        <position position="615"/>
    </location>
    <ligand>
        <name>ATP</name>
        <dbReference type="ChEBI" id="CHEBI:30616"/>
    </ligand>
</feature>
<organism evidence="20 21">
    <name type="scientific">Terfezia boudieri ATCC MYA-4762</name>
    <dbReference type="NCBI Taxonomy" id="1051890"/>
    <lineage>
        <taxon>Eukaryota</taxon>
        <taxon>Fungi</taxon>
        <taxon>Dikarya</taxon>
        <taxon>Ascomycota</taxon>
        <taxon>Pezizomycotina</taxon>
        <taxon>Pezizomycetes</taxon>
        <taxon>Pezizales</taxon>
        <taxon>Pezizaceae</taxon>
        <taxon>Terfezia</taxon>
    </lineage>
</organism>
<keyword evidence="9 16" id="KW-1133">Transmembrane helix</keyword>
<feature type="transmembrane region" description="Helical" evidence="16">
    <location>
        <begin position="1452"/>
        <end position="1475"/>
    </location>
</feature>
<dbReference type="GO" id="GO:0140326">
    <property type="term" value="F:ATPase-coupled intramembrane lipid transporter activity"/>
    <property type="evidence" value="ECO:0007669"/>
    <property type="project" value="UniProtKB-EC"/>
</dbReference>
<dbReference type="SUPFAM" id="SSF81665">
    <property type="entry name" value="Calcium ATPase, transmembrane domain M"/>
    <property type="match status" value="1"/>
</dbReference>
<dbReference type="PANTHER" id="PTHR24092:SF174">
    <property type="entry name" value="PHOSPHOLIPID-TRANSPORTING ATPASE DNF3-RELATED"/>
    <property type="match status" value="1"/>
</dbReference>
<dbReference type="InterPro" id="IPR036412">
    <property type="entry name" value="HAD-like_sf"/>
</dbReference>
<dbReference type="Gene3D" id="3.40.50.1000">
    <property type="entry name" value="HAD superfamily/HAD-like"/>
    <property type="match status" value="1"/>
</dbReference>
<dbReference type="SUPFAM" id="SSF56784">
    <property type="entry name" value="HAD-like"/>
    <property type="match status" value="1"/>
</dbReference>
<feature type="compositionally biased region" description="Basic residues" evidence="17">
    <location>
        <begin position="654"/>
        <end position="665"/>
    </location>
</feature>
<dbReference type="GO" id="GO:0016887">
    <property type="term" value="F:ATP hydrolysis activity"/>
    <property type="evidence" value="ECO:0007669"/>
    <property type="project" value="InterPro"/>
</dbReference>
<dbReference type="STRING" id="1051890.A0A3N4MCH2"/>
<name>A0A3N4MCH2_9PEZI</name>
<dbReference type="InterPro" id="IPR023299">
    <property type="entry name" value="ATPase_P-typ_cyto_dom_N"/>
</dbReference>
<dbReference type="InterPro" id="IPR001757">
    <property type="entry name" value="P_typ_ATPase"/>
</dbReference>
<keyword evidence="7 15" id="KW-0460">Magnesium</keyword>
<dbReference type="GO" id="GO:0045332">
    <property type="term" value="P:phospholipid translocation"/>
    <property type="evidence" value="ECO:0007669"/>
    <property type="project" value="TreeGrafter"/>
</dbReference>
<keyword evidence="3 16" id="KW-0812">Transmembrane</keyword>
<sequence>MANDEQNAESPANISPDPGASRFPEDAMTSQEAQTSTPAPLRTRLGRLTIDTQVSEEVGSIETTEEGSGSRPNIEVVQHALDQLVEGPVPCGSPISLTDSRRRARGLSLRPQIFFHNTQNNDEAQAENPTHHAHSEDMAIELAEAADRVGTESKTREDTPIAKGDGAIRDKKLKSAAIDTLPNYMQLTQKQGHSLGCRAKDLFHIIRRKILRINEIPPSKNGRHIPLVHVSQKEQLIDERTGRHYVNNTIRSSRYTLWTFLPRQLIAQFSKLANFYFLCVSILQMIPTLSTTGTYTTIVPLIFFITLSMSKEGYDDYRRYKLDKIENNREVVILKLKEDASGANESELEPWITKKWRDVRVGDIVKLNRDDWVPADILLLASEGPNGVAYIETAALDGESNLKAKQSLPMIAEACSTHEKLLNCDAEIVVEDPNLDLYNFEGKVAMDDEERPLTNSQIIYRGSTIRNTPSCLGLVIFTGEETKIRMNANKNPRTKAPTLQALVNKIVICVVIFVIALSIFNTVAYRLWKNTTEKRSWYLEDSTVPFFPIFAGFIIMFNTLIPLSLYVSLEIVKVAQIVFLNDDIDMYHEETNTPLEARTSTINEDLGQISFIFSDKTGTLTDNSMMFRKLTVAGTAWIHDVDIRAADIGDRPFIKSKKRKEKSRKGSNSGKRPSNLDILATPREPPKALGDTRSRISRERSEAGLQRSSSQWRSPALPSRPQAQLSTLELLRYLQDHPHTFFARKARFFLLSVALCHTCLPEKDDDDEIIYQAASPDENALVRAARELGYMVVDRNVNAIYIKTFPNGREGGSATERYEILDVIEFSSARKRMSIIVRLPNGKICMFCKGADTTIMQLLRLAVMAKRQAVEIERKVSLRRSVEAQEVIRRNSTHRPSIGGPSRNSVTLNRLQPIRDDFDRCLWSREGGDYSSNEATPDQTPRLTPRPSGQYPQSVVPAAARHSIAFGETPRAPMERDTSDDLVDESLALDEEKVFARCFGHINDFASEGLRTLLYGYRFIEEKEYTVWKKLFSEATTSLVNRQEMVERAAEMIERDFELGGGTAIEDKLQKGVAETIDKLRRAGIKLWMLTGDKRETAINIGYSCRLIKDYSIITILDKNDNDVEKRMAAAILEINSETIAHSVVVVDGATLADIEADETLKTLFFDLAILTDSVICCRASPSQKASLVKAIRKKVDKSVTLAIGDGANDIAMIQEAHVGIGITGKEGLQAARVSDYSIAQFRFLLKLLLVHGRWNYVRTCKYVLGTFWKELLFYLTQALYQRYNGYTGTSLYEQWSLSMFNTLFTSLPVIFMGVFEKDLSASTLLAVPELYHIGQRGEAFNFKIYFGWMFLASSQSVITYFMMDTLYADNPTVKDGGVFAMGVLTYSVVVTLISSKLQLIEMHNKSVLALFSFILSVGGWFGWNLILSALYNDNIIYNVEGGLLARFGRDLSWWAVYCCTIAACLIFDITIITIRATFWPTDVDTFKEIEKVPELRAGMEAAASMELQNGRLKKEDESEKAGRRKSDYSYTPIVGAGKISEGSGSEDGRAVKEGRRVGRGSGRNAGGAVMTVGQGRINAEPRSSLHSPSTERPSMSLADMEG</sequence>
<feature type="region of interest" description="Disordered" evidence="17">
    <location>
        <begin position="1"/>
        <end position="72"/>
    </location>
</feature>
<dbReference type="FunFam" id="3.40.50.1000:FF:000172">
    <property type="entry name" value="Phospholipid-transporting ATPase"/>
    <property type="match status" value="1"/>
</dbReference>
<dbReference type="SUPFAM" id="SSF81660">
    <property type="entry name" value="Metal cation-transporting ATPase, ATP-binding domain N"/>
    <property type="match status" value="1"/>
</dbReference>
<evidence type="ECO:0000256" key="14">
    <source>
        <dbReference type="PIRSR" id="PIRSR606539-2"/>
    </source>
</evidence>
<dbReference type="Pfam" id="PF16212">
    <property type="entry name" value="PhoLip_ATPase_C"/>
    <property type="match status" value="1"/>
</dbReference>
<evidence type="ECO:0000256" key="3">
    <source>
        <dbReference type="ARBA" id="ARBA00022692"/>
    </source>
</evidence>
<keyword evidence="10 16" id="KW-0472">Membrane</keyword>
<dbReference type="InterPro" id="IPR023298">
    <property type="entry name" value="ATPase_P-typ_TM_dom_sf"/>
</dbReference>
<evidence type="ECO:0000256" key="16">
    <source>
        <dbReference type="RuleBase" id="RU362033"/>
    </source>
</evidence>
<evidence type="ECO:0000256" key="17">
    <source>
        <dbReference type="SAM" id="MobiDB-lite"/>
    </source>
</evidence>
<dbReference type="Pfam" id="PF00702">
    <property type="entry name" value="Hydrolase"/>
    <property type="match status" value="1"/>
</dbReference>
<comment type="cofactor">
    <cofactor evidence="15">
        <name>Mg(2+)</name>
        <dbReference type="ChEBI" id="CHEBI:18420"/>
    </cofactor>
</comment>
<feature type="compositionally biased region" description="Basic and acidic residues" evidence="17">
    <location>
        <begin position="684"/>
        <end position="702"/>
    </location>
</feature>
<evidence type="ECO:0000256" key="4">
    <source>
        <dbReference type="ARBA" id="ARBA00022723"/>
    </source>
</evidence>
<keyword evidence="6 14" id="KW-0067">ATP-binding</keyword>
<evidence type="ECO:0000256" key="6">
    <source>
        <dbReference type="ARBA" id="ARBA00022840"/>
    </source>
</evidence>
<evidence type="ECO:0000256" key="11">
    <source>
        <dbReference type="ARBA" id="ARBA00034036"/>
    </source>
</evidence>
<dbReference type="InterPro" id="IPR008250">
    <property type="entry name" value="ATPase_P-typ_transduc_dom_A_sf"/>
</dbReference>
<feature type="compositionally biased region" description="Polar residues" evidence="17">
    <location>
        <begin position="1"/>
        <end position="13"/>
    </location>
</feature>
<dbReference type="InterPro" id="IPR023214">
    <property type="entry name" value="HAD_sf"/>
</dbReference>
<dbReference type="InterPro" id="IPR032631">
    <property type="entry name" value="P-type_ATPase_N"/>
</dbReference>
<feature type="binding site" evidence="15">
    <location>
        <position position="617"/>
    </location>
    <ligand>
        <name>Mg(2+)</name>
        <dbReference type="ChEBI" id="CHEBI:18420"/>
    </ligand>
</feature>
<keyword evidence="8 16" id="KW-1278">Translocase</keyword>
<feature type="binding site" evidence="15">
    <location>
        <position position="615"/>
    </location>
    <ligand>
        <name>Mg(2+)</name>
        <dbReference type="ChEBI" id="CHEBI:18420"/>
    </ligand>
</feature>
<dbReference type="InParanoid" id="A0A3N4MCH2"/>
<reference evidence="20 21" key="1">
    <citation type="journal article" date="2018" name="Nat. Ecol. Evol.">
        <title>Pezizomycetes genomes reveal the molecular basis of ectomycorrhizal truffle lifestyle.</title>
        <authorList>
            <person name="Murat C."/>
            <person name="Payen T."/>
            <person name="Noel B."/>
            <person name="Kuo A."/>
            <person name="Morin E."/>
            <person name="Chen J."/>
            <person name="Kohler A."/>
            <person name="Krizsan K."/>
            <person name="Balestrini R."/>
            <person name="Da Silva C."/>
            <person name="Montanini B."/>
            <person name="Hainaut M."/>
            <person name="Levati E."/>
            <person name="Barry K.W."/>
            <person name="Belfiori B."/>
            <person name="Cichocki N."/>
            <person name="Clum A."/>
            <person name="Dockter R.B."/>
            <person name="Fauchery L."/>
            <person name="Guy J."/>
            <person name="Iotti M."/>
            <person name="Le Tacon F."/>
            <person name="Lindquist E.A."/>
            <person name="Lipzen A."/>
            <person name="Malagnac F."/>
            <person name="Mello A."/>
            <person name="Molinier V."/>
            <person name="Miyauchi S."/>
            <person name="Poulain J."/>
            <person name="Riccioni C."/>
            <person name="Rubini A."/>
            <person name="Sitrit Y."/>
            <person name="Splivallo R."/>
            <person name="Traeger S."/>
            <person name="Wang M."/>
            <person name="Zifcakova L."/>
            <person name="Wipf D."/>
            <person name="Zambonelli A."/>
            <person name="Paolocci F."/>
            <person name="Nowrousian M."/>
            <person name="Ottonello S."/>
            <person name="Baldrian P."/>
            <person name="Spatafora J.W."/>
            <person name="Henrissat B."/>
            <person name="Nagy L.G."/>
            <person name="Aury J.M."/>
            <person name="Wincker P."/>
            <person name="Grigoriev I.V."/>
            <person name="Bonfante P."/>
            <person name="Martin F.M."/>
        </authorList>
    </citation>
    <scope>NUCLEOTIDE SEQUENCE [LARGE SCALE GENOMIC DNA]</scope>
    <source>
        <strain evidence="20 21">ATCC MYA-4762</strain>
    </source>
</reference>
<dbReference type="Pfam" id="PF13246">
    <property type="entry name" value="Cation_ATPase"/>
    <property type="match status" value="1"/>
</dbReference>
<feature type="domain" description="P-type ATPase N-terminal" evidence="18">
    <location>
        <begin position="240"/>
        <end position="298"/>
    </location>
</feature>
<dbReference type="PANTHER" id="PTHR24092">
    <property type="entry name" value="PROBABLE PHOSPHOLIPID-TRANSPORTING ATPASE"/>
    <property type="match status" value="1"/>
</dbReference>
<feature type="binding site" evidence="14">
    <location>
        <position position="1526"/>
    </location>
    <ligand>
        <name>ATP</name>
        <dbReference type="ChEBI" id="CHEBI:30616"/>
    </ligand>
</feature>
<feature type="region of interest" description="Disordered" evidence="17">
    <location>
        <begin position="1534"/>
        <end position="1603"/>
    </location>
</feature>
<evidence type="ECO:0000256" key="2">
    <source>
        <dbReference type="ARBA" id="ARBA00008109"/>
    </source>
</evidence>
<evidence type="ECO:0000256" key="15">
    <source>
        <dbReference type="PIRSR" id="PIRSR606539-3"/>
    </source>
</evidence>
<dbReference type="InterPro" id="IPR018303">
    <property type="entry name" value="ATPase_P-typ_P_site"/>
</dbReference>